<dbReference type="AlphaFoldDB" id="A0A1B8Q7X7"/>
<comment type="caution">
    <text evidence="1">The sequence shown here is derived from an EMBL/GenBank/DDBJ whole genome shotgun (WGS) entry which is preliminary data.</text>
</comment>
<dbReference type="EMBL" id="LZMS01000005">
    <property type="protein sequence ID" value="OBX67075.1"/>
    <property type="molecule type" value="Genomic_DNA"/>
</dbReference>
<accession>A0A1B8Q7X7</accession>
<evidence type="ECO:0000313" key="2">
    <source>
        <dbReference type="Proteomes" id="UP000092607"/>
    </source>
</evidence>
<evidence type="ECO:0000313" key="1">
    <source>
        <dbReference type="EMBL" id="OBX67075.1"/>
    </source>
</evidence>
<dbReference type="RefSeq" id="WP_065255720.1">
    <property type="nucleotide sequence ID" value="NZ_JBPAGO010000001.1"/>
</dbReference>
<gene>
    <name evidence="1" type="ORF">A9309_12335</name>
</gene>
<sequence>MVMGGYKVGLWLKLIPKFIHLKNNNVNTILTKLPNTFLEIKSLAKPKKIGLDPLFFEYFSKFKNLDLIFIRANCNLPLRDYNHKL</sequence>
<protein>
    <submittedName>
        <fullName evidence="1">Uncharacterized protein</fullName>
    </submittedName>
</protein>
<name>A0A1B8Q7X7_MORLA</name>
<reference evidence="1 2" key="1">
    <citation type="submission" date="2016-06" db="EMBL/GenBank/DDBJ databases">
        <title>Draft genome of Moraxella lacunata CCUG 57757A.</title>
        <authorList>
            <person name="Salva-Serra F."/>
            <person name="Engstrom-Jakobsson H."/>
            <person name="Thorell K."/>
            <person name="Gonzales-Siles L."/>
            <person name="Karlsson R."/>
            <person name="Boulund F."/>
            <person name="Engstrand L."/>
            <person name="Kristiansson E."/>
            <person name="Moore E."/>
        </authorList>
    </citation>
    <scope>NUCLEOTIDE SEQUENCE [LARGE SCALE GENOMIC DNA]</scope>
    <source>
        <strain evidence="1 2">CCUG 57757A</strain>
    </source>
</reference>
<proteinExistence type="predicted"/>
<dbReference type="Proteomes" id="UP000092607">
    <property type="component" value="Unassembled WGS sequence"/>
</dbReference>
<organism evidence="1 2">
    <name type="scientific">Moraxella lacunata</name>
    <dbReference type="NCBI Taxonomy" id="477"/>
    <lineage>
        <taxon>Bacteria</taxon>
        <taxon>Pseudomonadati</taxon>
        <taxon>Pseudomonadota</taxon>
        <taxon>Gammaproteobacteria</taxon>
        <taxon>Moraxellales</taxon>
        <taxon>Moraxellaceae</taxon>
        <taxon>Moraxella</taxon>
    </lineage>
</organism>